<keyword evidence="4" id="KW-0732">Signal</keyword>
<dbReference type="Pfam" id="PF02820">
    <property type="entry name" value="MBT"/>
    <property type="match status" value="1"/>
</dbReference>
<evidence type="ECO:0000256" key="1">
    <source>
        <dbReference type="ARBA" id="ARBA00022737"/>
    </source>
</evidence>
<protein>
    <submittedName>
        <fullName evidence="5">Scm-like with four mbt domains</fullName>
    </submittedName>
</protein>
<dbReference type="SMART" id="SM00561">
    <property type="entry name" value="MBT"/>
    <property type="match status" value="1"/>
</dbReference>
<dbReference type="EMBL" id="MU827168">
    <property type="protein sequence ID" value="KAJ7367447.1"/>
    <property type="molecule type" value="Genomic_DNA"/>
</dbReference>
<reference evidence="5" key="1">
    <citation type="submission" date="2023-01" db="EMBL/GenBank/DDBJ databases">
        <title>Genome assembly of the deep-sea coral Lophelia pertusa.</title>
        <authorList>
            <person name="Herrera S."/>
            <person name="Cordes E."/>
        </authorList>
    </citation>
    <scope>NUCLEOTIDE SEQUENCE</scope>
    <source>
        <strain evidence="5">USNM1676648</strain>
        <tissue evidence="5">Polyp</tissue>
    </source>
</reference>
<evidence type="ECO:0000256" key="2">
    <source>
        <dbReference type="PROSITE-ProRule" id="PRU00459"/>
    </source>
</evidence>
<proteinExistence type="predicted"/>
<dbReference type="GO" id="GO:0003682">
    <property type="term" value="F:chromatin binding"/>
    <property type="evidence" value="ECO:0007669"/>
    <property type="project" value="TreeGrafter"/>
</dbReference>
<feature type="repeat" description="MBT" evidence="2">
    <location>
        <begin position="40"/>
        <end position="137"/>
    </location>
</feature>
<dbReference type="Gene3D" id="2.30.30.140">
    <property type="match status" value="2"/>
</dbReference>
<feature type="chain" id="PRO_5040807617" evidence="4">
    <location>
        <begin position="25"/>
        <end position="208"/>
    </location>
</feature>
<dbReference type="PANTHER" id="PTHR12247:SF131">
    <property type="entry name" value="LD05287P"/>
    <property type="match status" value="1"/>
</dbReference>
<dbReference type="InterPro" id="IPR004092">
    <property type="entry name" value="Mbt"/>
</dbReference>
<accession>A0A9W9YTU4</accession>
<dbReference type="OrthoDB" id="5917609at2759"/>
<sequence>MEAGLPCGAVLILGISSLWGGVKRTNIQLTPPPGYLVHPFQWQTYLQWTNSSAASESLFHLEVPFHEFDISMKLEAVDQTDPSTMTVATVTQVVGRTMWVLLDGYKHDSVEHIYDVESFDLYPVGWCRYERASTSDTENTTTATRQRGEGKTRENSIRYKHSKHAKQTQTPSTARINNISTLKQMQNKALQANSVNTTPVSNAQPAAH</sequence>
<feature type="region of interest" description="Disordered" evidence="3">
    <location>
        <begin position="133"/>
        <end position="174"/>
    </location>
</feature>
<evidence type="ECO:0000256" key="4">
    <source>
        <dbReference type="SAM" id="SignalP"/>
    </source>
</evidence>
<dbReference type="PANTHER" id="PTHR12247">
    <property type="entry name" value="POLYCOMB GROUP PROTEIN"/>
    <property type="match status" value="1"/>
</dbReference>
<feature type="compositionally biased region" description="Low complexity" evidence="3">
    <location>
        <begin position="134"/>
        <end position="144"/>
    </location>
</feature>
<dbReference type="Proteomes" id="UP001163046">
    <property type="component" value="Unassembled WGS sequence"/>
</dbReference>
<evidence type="ECO:0000256" key="3">
    <source>
        <dbReference type="SAM" id="MobiDB-lite"/>
    </source>
</evidence>
<dbReference type="GO" id="GO:0042393">
    <property type="term" value="F:histone binding"/>
    <property type="evidence" value="ECO:0007669"/>
    <property type="project" value="TreeGrafter"/>
</dbReference>
<dbReference type="GO" id="GO:0005634">
    <property type="term" value="C:nucleus"/>
    <property type="evidence" value="ECO:0007669"/>
    <property type="project" value="InterPro"/>
</dbReference>
<dbReference type="CDD" id="cd20096">
    <property type="entry name" value="MBT_SFMBT_rpt4"/>
    <property type="match status" value="1"/>
</dbReference>
<feature type="signal peptide" evidence="4">
    <location>
        <begin position="1"/>
        <end position="24"/>
    </location>
</feature>
<dbReference type="InterPro" id="IPR050548">
    <property type="entry name" value="PcG_chromatin_remod_factors"/>
</dbReference>
<feature type="compositionally biased region" description="Basic and acidic residues" evidence="3">
    <location>
        <begin position="146"/>
        <end position="157"/>
    </location>
</feature>
<gene>
    <name evidence="5" type="primary">SFMBT1_4</name>
    <name evidence="5" type="ORF">OS493_040324</name>
</gene>
<organism evidence="5 6">
    <name type="scientific">Desmophyllum pertusum</name>
    <dbReference type="NCBI Taxonomy" id="174260"/>
    <lineage>
        <taxon>Eukaryota</taxon>
        <taxon>Metazoa</taxon>
        <taxon>Cnidaria</taxon>
        <taxon>Anthozoa</taxon>
        <taxon>Hexacorallia</taxon>
        <taxon>Scleractinia</taxon>
        <taxon>Caryophylliina</taxon>
        <taxon>Caryophylliidae</taxon>
        <taxon>Desmophyllum</taxon>
    </lineage>
</organism>
<dbReference type="PROSITE" id="PS51079">
    <property type="entry name" value="MBT"/>
    <property type="match status" value="1"/>
</dbReference>
<dbReference type="AlphaFoldDB" id="A0A9W9YTU4"/>
<comment type="caution">
    <text evidence="5">The sequence shown here is derived from an EMBL/GenBank/DDBJ whole genome shotgun (WGS) entry which is preliminary data.</text>
</comment>
<keyword evidence="1" id="KW-0677">Repeat</keyword>
<evidence type="ECO:0000313" key="6">
    <source>
        <dbReference type="Proteomes" id="UP001163046"/>
    </source>
</evidence>
<evidence type="ECO:0000313" key="5">
    <source>
        <dbReference type="EMBL" id="KAJ7367447.1"/>
    </source>
</evidence>
<dbReference type="GO" id="GO:0045892">
    <property type="term" value="P:negative regulation of DNA-templated transcription"/>
    <property type="evidence" value="ECO:0007669"/>
    <property type="project" value="TreeGrafter"/>
</dbReference>
<name>A0A9W9YTU4_9CNID</name>
<dbReference type="SUPFAM" id="SSF63748">
    <property type="entry name" value="Tudor/PWWP/MBT"/>
    <property type="match status" value="1"/>
</dbReference>
<keyword evidence="6" id="KW-1185">Reference proteome</keyword>